<organism evidence="1 2">
    <name type="scientific">Epilithonimonas vandammei</name>
    <dbReference type="NCBI Taxonomy" id="2487072"/>
    <lineage>
        <taxon>Bacteria</taxon>
        <taxon>Pseudomonadati</taxon>
        <taxon>Bacteroidota</taxon>
        <taxon>Flavobacteriia</taxon>
        <taxon>Flavobacteriales</taxon>
        <taxon>Weeksellaceae</taxon>
        <taxon>Chryseobacterium group</taxon>
        <taxon>Epilithonimonas</taxon>
    </lineage>
</organism>
<sequence length="260" mass="30013">MMKKKFQIIKPCEESWNNMQDLADGKFCDLCNKKVLDLDKISSLEFEELSKDGDKICGKKSLLNQKFSSVFLAFTLTSSISHYAQTTNQSLVQNVYQKNITINGNLISKAKRKIITGNISLVTLGKLYTAKAEENGNFTLTFPERVLTDYNIVRIDYTILDYDNKNFTDYKSLILTTNELLGKQDFEIEEQYSMIGAVVLTSEQPPDYYFIDGKKVGKRKFEKIKKENPNFKYLAFYDEVTVQKLTKKSFIDNLYLLFSN</sequence>
<dbReference type="EMBL" id="CP034160">
    <property type="protein sequence ID" value="AZI54218.1"/>
    <property type="molecule type" value="Genomic_DNA"/>
</dbReference>
<reference evidence="2" key="1">
    <citation type="submission" date="2018-11" db="EMBL/GenBank/DDBJ databases">
        <title>Proposal to divide the Flavobacteriaceae and reorganize its genera based on Amino Acid Identity values calculated from whole genome sequences.</title>
        <authorList>
            <person name="Nicholson A.C."/>
            <person name="Gulvik C.A."/>
            <person name="Whitney A.M."/>
            <person name="Sheth M."/>
            <person name="Batra D."/>
            <person name="Pryor J."/>
            <person name="Bernardet J.-F."/>
            <person name="Hugo C."/>
            <person name="Kampfer P."/>
            <person name="Newman J.D."/>
            <person name="McQuiston J.R."/>
        </authorList>
    </citation>
    <scope>NUCLEOTIDE SEQUENCE [LARGE SCALE GENOMIC DNA]</scope>
    <source>
        <strain evidence="2">H6466</strain>
    </source>
</reference>
<evidence type="ECO:0008006" key="3">
    <source>
        <dbReference type="Google" id="ProtNLM"/>
    </source>
</evidence>
<evidence type="ECO:0000313" key="1">
    <source>
        <dbReference type="EMBL" id="AZI54218.1"/>
    </source>
</evidence>
<gene>
    <name evidence="1" type="ORF">EIB75_02605</name>
</gene>
<dbReference type="AlphaFoldDB" id="A0A3G8ZAD5"/>
<name>A0A3G8ZAD5_9FLAO</name>
<dbReference type="Proteomes" id="UP000272316">
    <property type="component" value="Chromosome"/>
</dbReference>
<evidence type="ECO:0000313" key="2">
    <source>
        <dbReference type="Proteomes" id="UP000272316"/>
    </source>
</evidence>
<proteinExistence type="predicted"/>
<dbReference type="KEGG" id="eva:EIB75_02605"/>
<dbReference type="RefSeq" id="WP_123281717.1">
    <property type="nucleotide sequence ID" value="NZ_CP034160.1"/>
</dbReference>
<protein>
    <recommendedName>
        <fullName evidence="3">Carboxypeptidase-like regulatory domain-containing protein</fullName>
    </recommendedName>
</protein>
<accession>A0A3G8ZAD5</accession>